<dbReference type="AlphaFoldDB" id="R4G8P8"/>
<dbReference type="eggNOG" id="KOG3183">
    <property type="taxonomic scope" value="Eukaryota"/>
</dbReference>
<keyword evidence="9" id="KW-1185">Reference proteome</keyword>
<dbReference type="HOGENOM" id="CLU_052358_0_0_1"/>
<dbReference type="InterPro" id="IPR000058">
    <property type="entry name" value="Znf_AN1"/>
</dbReference>
<dbReference type="InterPro" id="IPR035896">
    <property type="entry name" value="AN1-like_Znf"/>
</dbReference>
<reference evidence="9" key="2">
    <citation type="submission" date="2015-04" db="EMBL/GenBank/DDBJ databases">
        <authorList>
            <person name="Wilson R.K."/>
            <person name="Warren W."/>
            <person name="Dotson E."/>
            <person name="Oliveira P.L."/>
        </authorList>
    </citation>
    <scope>NUCLEOTIDE SEQUENCE</scope>
</reference>
<evidence type="ECO:0000256" key="2">
    <source>
        <dbReference type="ARBA" id="ARBA00022771"/>
    </source>
</evidence>
<dbReference type="STRING" id="13249.R4G8P8"/>
<proteinExistence type="evidence at transcript level"/>
<dbReference type="GeneID" id="141446478"/>
<evidence type="ECO:0000313" key="9">
    <source>
        <dbReference type="Proteomes" id="UP000015103"/>
    </source>
</evidence>
<dbReference type="PANTHER" id="PTHR14677">
    <property type="entry name" value="ARSENITE INDUCUBLE RNA ASSOCIATED PROTEIN AIP-1-RELATED"/>
    <property type="match status" value="1"/>
</dbReference>
<accession>R4G8P8</accession>
<protein>
    <submittedName>
        <fullName evidence="7 8">Putative zinc finger protein</fullName>
    </submittedName>
</protein>
<evidence type="ECO:0000313" key="8">
    <source>
        <dbReference type="EnsemblMetazoa" id="RPRC005541-PA"/>
    </source>
</evidence>
<evidence type="ECO:0000256" key="4">
    <source>
        <dbReference type="PROSITE-ProRule" id="PRU00449"/>
    </source>
</evidence>
<dbReference type="EMBL" id="GAHY01000597">
    <property type="protein sequence ID" value="JAA76913.1"/>
    <property type="molecule type" value="mRNA"/>
</dbReference>
<dbReference type="GO" id="GO:0005737">
    <property type="term" value="C:cytoplasm"/>
    <property type="evidence" value="ECO:0007669"/>
    <property type="project" value="TreeGrafter"/>
</dbReference>
<dbReference type="FunCoup" id="R4G8P8">
    <property type="interactions" value="1227"/>
</dbReference>
<dbReference type="EMBL" id="ACPB03007651">
    <property type="status" value="NOT_ANNOTATED_CDS"/>
    <property type="molecule type" value="Genomic_DNA"/>
</dbReference>
<dbReference type="PROSITE" id="PS51039">
    <property type="entry name" value="ZF_AN1"/>
    <property type="match status" value="1"/>
</dbReference>
<dbReference type="PANTHER" id="PTHR14677:SF20">
    <property type="entry name" value="ZINC FINGER AN1-TYPE CONTAINING 2A-RELATED"/>
    <property type="match status" value="1"/>
</dbReference>
<dbReference type="Proteomes" id="UP000015103">
    <property type="component" value="Unassembled WGS sequence"/>
</dbReference>
<dbReference type="OMA" id="RQYCLKH"/>
<dbReference type="EnsemblMetazoa" id="RPRC005541-RA">
    <property type="protein sequence ID" value="RPRC005541-PA"/>
    <property type="gene ID" value="RPRC005541"/>
</dbReference>
<feature type="domain" description="AN1-type" evidence="6">
    <location>
        <begin position="4"/>
        <end position="52"/>
    </location>
</feature>
<dbReference type="GO" id="GO:0008270">
    <property type="term" value="F:zinc ion binding"/>
    <property type="evidence" value="ECO:0007669"/>
    <property type="project" value="UniProtKB-KW"/>
</dbReference>
<name>R4G8P8_RHOPR</name>
<dbReference type="InterPro" id="IPR057358">
    <property type="entry name" value="UBL_ZFAND1-like"/>
</dbReference>
<keyword evidence="2 4" id="KW-0863">Zinc-finger</keyword>
<organism evidence="7">
    <name type="scientific">Rhodnius prolixus</name>
    <name type="common">Triatomid bug</name>
    <dbReference type="NCBI Taxonomy" id="13249"/>
    <lineage>
        <taxon>Eukaryota</taxon>
        <taxon>Metazoa</taxon>
        <taxon>Ecdysozoa</taxon>
        <taxon>Arthropoda</taxon>
        <taxon>Hexapoda</taxon>
        <taxon>Insecta</taxon>
        <taxon>Pterygota</taxon>
        <taxon>Neoptera</taxon>
        <taxon>Paraneoptera</taxon>
        <taxon>Hemiptera</taxon>
        <taxon>Heteroptera</taxon>
        <taxon>Panheteroptera</taxon>
        <taxon>Cimicomorpha</taxon>
        <taxon>Reduviidae</taxon>
        <taxon>Triatominae</taxon>
        <taxon>Rhodnius</taxon>
    </lineage>
</organism>
<evidence type="ECO:0000256" key="3">
    <source>
        <dbReference type="ARBA" id="ARBA00022833"/>
    </source>
</evidence>
<evidence type="ECO:0000256" key="1">
    <source>
        <dbReference type="ARBA" id="ARBA00022723"/>
    </source>
</evidence>
<keyword evidence="1" id="KW-0479">Metal-binding</keyword>
<dbReference type="InParanoid" id="R4G8P8"/>
<sequence>MEFPKTGKQCNVKYCKLLEFLPVKCAHCQLEFCKDHSDTTSHECTKYKDNFITEKKVSPSYKCNLAGCKSSDAVEMKCILCKKHFCLQHRHHGCLDTAPSTSKKEKQRASKEQFKQAKAETDKMVQDTLRNAKNRALANKIKLMKIKSSAVGDNQIPVKDRVFFLVAPPLRQNDDKSIARGFYVCKTWTLGKSVDTFSKRLKVINKNDDCDAPKLVLFSSDGKIISNNMSLTMQSLFDMGSLVDGDSLILEYVNKENMENQRYEEMFDEARCSKYVFI</sequence>
<dbReference type="Pfam" id="PF25327">
    <property type="entry name" value="UBL_ZFAND1"/>
    <property type="match status" value="1"/>
</dbReference>
<evidence type="ECO:0000256" key="5">
    <source>
        <dbReference type="SAM" id="MobiDB-lite"/>
    </source>
</evidence>
<feature type="region of interest" description="Disordered" evidence="5">
    <location>
        <begin position="97"/>
        <end position="117"/>
    </location>
</feature>
<dbReference type="Pfam" id="PF01428">
    <property type="entry name" value="zf-AN1"/>
    <property type="match status" value="1"/>
</dbReference>
<keyword evidence="3" id="KW-0862">Zinc</keyword>
<dbReference type="RefSeq" id="XP_073969075.1">
    <property type="nucleotide sequence ID" value="XM_074112974.1"/>
</dbReference>
<feature type="compositionally biased region" description="Basic and acidic residues" evidence="5">
    <location>
        <begin position="102"/>
        <end position="117"/>
    </location>
</feature>
<dbReference type="SUPFAM" id="SSF118310">
    <property type="entry name" value="AN1-like Zinc finger"/>
    <property type="match status" value="2"/>
</dbReference>
<dbReference type="VEuPathDB" id="VectorBase:RPRC005541"/>
<dbReference type="Gene3D" id="4.10.1110.10">
    <property type="entry name" value="AN1-like Zinc finger"/>
    <property type="match status" value="2"/>
</dbReference>
<reference evidence="8" key="3">
    <citation type="submission" date="2015-05" db="UniProtKB">
        <authorList>
            <consortium name="EnsemblMetazoa"/>
        </authorList>
    </citation>
    <scope>IDENTIFICATION</scope>
</reference>
<evidence type="ECO:0000259" key="6">
    <source>
        <dbReference type="PROSITE" id="PS51039"/>
    </source>
</evidence>
<reference evidence="7" key="1">
    <citation type="submission" date="2013-04" db="EMBL/GenBank/DDBJ databases">
        <title>An insight into the transcriptome of the digestive tract of the blood sucking bug, Rhodnius prolixus.</title>
        <authorList>
            <person name="Ribeiro J.M.C."/>
            <person name="Genta F.A."/>
            <person name="Sorgine M.H.F."/>
            <person name="Paiva-Silva G.O."/>
            <person name="Majerowicz D."/>
            <person name="Medeiros M."/>
            <person name="Koerich L."/>
            <person name="Terra W.R."/>
            <person name="Ferreira C."/>
            <person name="Pimentel A.C."/>
            <person name="Bisch P.M."/>
            <person name="Diniz M.M.P."/>
            <person name="Nascimento R."/>
            <person name="Salmon D."/>
            <person name="Silber A.M."/>
            <person name="Alves M."/>
            <person name="Oliveira M.F."/>
            <person name="Gondim K.C."/>
            <person name="Silva Neto M.A.C."/>
            <person name="Atella G.C."/>
            <person name="Araujo H."/>
            <person name="Dias F.S."/>
            <person name="Polycarpo C.R."/>
            <person name="Fampa P."/>
            <person name="Melo A.C."/>
            <person name="Tanaka A.S."/>
            <person name="Balczun C."/>
            <person name="Oliveira J.H.M."/>
            <person name="Goncalves R."/>
            <person name="Lazoski C."/>
            <person name="Pereira M.A."/>
            <person name="Rivera-Pomar R."/>
            <person name="Diambra L."/>
            <person name="Schaub G.A."/>
            <person name="Garcia E.S."/>
            <person name="Azambuja P."/>
            <person name="Braz G.R.C."/>
            <person name="Oliveira P.L."/>
        </authorList>
    </citation>
    <scope>NUCLEOTIDE SEQUENCE</scope>
</reference>
<evidence type="ECO:0000313" key="7">
    <source>
        <dbReference type="EMBL" id="JAA76913.1"/>
    </source>
</evidence>